<evidence type="ECO:0000256" key="1">
    <source>
        <dbReference type="SAM" id="MobiDB-lite"/>
    </source>
</evidence>
<name>A0A2T0LI00_9BACL</name>
<keyword evidence="3" id="KW-0804">Transcription</keyword>
<keyword evidence="2" id="KW-0472">Membrane</keyword>
<keyword evidence="4" id="KW-1185">Reference proteome</keyword>
<sequence>MVDRDHRIPSDAVVQESSHTAGGKVSEDGGTTTVMWKKNTSMDGLRDSGGEDQPAPSLNKSVAAQQGDDKAGDRNHSSPPLKTKKETSEPPPRLPVGKMKWSQSQEREPNSGGSPQPDGESRFGTGDIPEEGKADRKSASGKETAPPEKGRGTGRSEKESPEPPRKKKIPVGVLKWRKDEETDGAEKGNFPGNAKLFRLPEFLPGRGEKEPGEELTDAQRRLRKAVKILWIPSLLFGSLLIGLIIGYAGLGDQSPLEVFDLDLWRHIYQLVYG</sequence>
<feature type="compositionally biased region" description="Basic and acidic residues" evidence="1">
    <location>
        <begin position="67"/>
        <end position="76"/>
    </location>
</feature>
<feature type="compositionally biased region" description="Polar residues" evidence="1">
    <location>
        <begin position="29"/>
        <end position="42"/>
    </location>
</feature>
<dbReference type="GO" id="GO:0000428">
    <property type="term" value="C:DNA-directed RNA polymerase complex"/>
    <property type="evidence" value="ECO:0007669"/>
    <property type="project" value="UniProtKB-KW"/>
</dbReference>
<dbReference type="Proteomes" id="UP000237797">
    <property type="component" value="Unassembled WGS sequence"/>
</dbReference>
<keyword evidence="3" id="KW-0240">DNA-directed RNA polymerase</keyword>
<accession>A0A2T0LI00</accession>
<keyword evidence="2" id="KW-0812">Transmembrane</keyword>
<reference evidence="3 4" key="1">
    <citation type="submission" date="2018-03" db="EMBL/GenBank/DDBJ databases">
        <title>Genomic Encyclopedia of Archaeal and Bacterial Type Strains, Phase II (KMG-II): from individual species to whole genera.</title>
        <authorList>
            <person name="Goeker M."/>
        </authorList>
    </citation>
    <scope>NUCLEOTIDE SEQUENCE [LARGE SCALE GENOMIC DNA]</scope>
    <source>
        <strain evidence="3 4">DSM 44946</strain>
    </source>
</reference>
<keyword evidence="2" id="KW-1133">Transmembrane helix</keyword>
<gene>
    <name evidence="3" type="ORF">CLV97_10314</name>
</gene>
<feature type="transmembrane region" description="Helical" evidence="2">
    <location>
        <begin position="228"/>
        <end position="250"/>
    </location>
</feature>
<comment type="caution">
    <text evidence="3">The sequence shown here is derived from an EMBL/GenBank/DDBJ whole genome shotgun (WGS) entry which is preliminary data.</text>
</comment>
<evidence type="ECO:0000313" key="4">
    <source>
        <dbReference type="Proteomes" id="UP000237797"/>
    </source>
</evidence>
<dbReference type="AlphaFoldDB" id="A0A2T0LI00"/>
<organism evidence="3 4">
    <name type="scientific">Planifilum fimeticola</name>
    <dbReference type="NCBI Taxonomy" id="201975"/>
    <lineage>
        <taxon>Bacteria</taxon>
        <taxon>Bacillati</taxon>
        <taxon>Bacillota</taxon>
        <taxon>Bacilli</taxon>
        <taxon>Bacillales</taxon>
        <taxon>Thermoactinomycetaceae</taxon>
        <taxon>Planifilum</taxon>
    </lineage>
</organism>
<evidence type="ECO:0000313" key="3">
    <source>
        <dbReference type="EMBL" id="PRX41999.1"/>
    </source>
</evidence>
<feature type="region of interest" description="Disordered" evidence="1">
    <location>
        <begin position="1"/>
        <end position="173"/>
    </location>
</feature>
<dbReference type="Pfam" id="PF11772">
    <property type="entry name" value="EpuA"/>
    <property type="match status" value="1"/>
</dbReference>
<evidence type="ECO:0000256" key="2">
    <source>
        <dbReference type="SAM" id="Phobius"/>
    </source>
</evidence>
<feature type="compositionally biased region" description="Basic and acidic residues" evidence="1">
    <location>
        <begin position="130"/>
        <end position="164"/>
    </location>
</feature>
<proteinExistence type="predicted"/>
<dbReference type="InterPro" id="IPR024596">
    <property type="entry name" value="RNApol_su_b/EpuA"/>
</dbReference>
<dbReference type="EMBL" id="PVNE01000003">
    <property type="protein sequence ID" value="PRX41999.1"/>
    <property type="molecule type" value="Genomic_DNA"/>
</dbReference>
<protein>
    <submittedName>
        <fullName evidence="3">DNA-directed RNA polymerase subunit beta</fullName>
    </submittedName>
</protein>